<feature type="transmembrane region" description="Helical" evidence="1">
    <location>
        <begin position="139"/>
        <end position="158"/>
    </location>
</feature>
<evidence type="ECO:0000313" key="3">
    <source>
        <dbReference type="Proteomes" id="UP000748332"/>
    </source>
</evidence>
<feature type="transmembrane region" description="Helical" evidence="1">
    <location>
        <begin position="224"/>
        <end position="244"/>
    </location>
</feature>
<feature type="transmembrane region" description="Helical" evidence="1">
    <location>
        <begin position="23"/>
        <end position="46"/>
    </location>
</feature>
<feature type="transmembrane region" description="Helical" evidence="1">
    <location>
        <begin position="107"/>
        <end position="127"/>
    </location>
</feature>
<feature type="transmembrane region" description="Helical" evidence="1">
    <location>
        <begin position="394"/>
        <end position="415"/>
    </location>
</feature>
<dbReference type="AlphaFoldDB" id="A0A955KW90"/>
<reference evidence="2" key="1">
    <citation type="submission" date="2020-04" db="EMBL/GenBank/DDBJ databases">
        <authorList>
            <person name="Zhang T."/>
        </authorList>
    </citation>
    <scope>NUCLEOTIDE SEQUENCE</scope>
    <source>
        <strain evidence="2">HKST-UBA16</strain>
    </source>
</reference>
<accession>A0A955KW90</accession>
<feature type="transmembrane region" description="Helical" evidence="1">
    <location>
        <begin position="178"/>
        <end position="203"/>
    </location>
</feature>
<feature type="transmembrane region" description="Helical" evidence="1">
    <location>
        <begin position="427"/>
        <end position="447"/>
    </location>
</feature>
<protein>
    <submittedName>
        <fullName evidence="2">DUF4173 domain-containing protein</fullName>
    </submittedName>
</protein>
<dbReference type="EMBL" id="JAGQLM010000002">
    <property type="protein sequence ID" value="MCA9374701.1"/>
    <property type="molecule type" value="Genomic_DNA"/>
</dbReference>
<dbReference type="Proteomes" id="UP000748332">
    <property type="component" value="Unassembled WGS sequence"/>
</dbReference>
<keyword evidence="1" id="KW-0812">Transmembrane</keyword>
<feature type="transmembrane region" description="Helical" evidence="1">
    <location>
        <begin position="325"/>
        <end position="343"/>
    </location>
</feature>
<comment type="caution">
    <text evidence="2">The sequence shown here is derived from an EMBL/GenBank/DDBJ whole genome shotgun (WGS) entry which is preliminary data.</text>
</comment>
<evidence type="ECO:0000256" key="1">
    <source>
        <dbReference type="SAM" id="Phobius"/>
    </source>
</evidence>
<dbReference type="Pfam" id="PF13687">
    <property type="entry name" value="DUF4153"/>
    <property type="match status" value="1"/>
</dbReference>
<sequence length="692" mass="78427">MATKSRQVKKDTKNKESKFDPGLVRYAFYSLTSSMVLGLLFVYFFVWDSPAISHFLFYLAVFVNSLIPVFLWNRDALAKNKRFLGMLLGVMSVVSLSSLWVRNSFALLIAVFALPTAYSITLSVVHAGKKSLELSVRRLVTWPFILFLSWFGDLAAYIRHLKPSYIKNSRFGYYGARVLLGLFVASPFILTFVLLLSSADAVFQQLVRDLINKTFGRWFADFESFVVFVGKFFVALAVGIYFSIYNFSLWNPKSVLSKWLRKSSEKKEVIIKKSWNVVTASSFLFFLNLVFLTFVVVQSTYLFSGDNNVIGANAEFTYSEYARRGFLELVIVSGLVYLIGIILDLKVKATTQSQKLLFRTNFIALILSTLVISISSQMRLFLVESVYGFTVVRIWGHAFTAVIAILLALLLVALIAENSQRFISKSISYLFIVFFALGLLLPVDNFVANLNYRRYKGNGKIDVVYLLNLSTEASPVWFKVESDPTTSDLLKDAVRSKIHSRAVEVTKDEAWFKLNIWDAYLKRNVEKLSDSASTSESKVQDSLVSFLENYEDALLDGDYQKAYDTFWSDSTTAVDFTGLDKYTITSYSVSDSYTVDADSILSDTKSLFENSGYWDGVYVPIEFRFTPGHLDTKCTSDSVRVRIENGEWKIVSSSYLPLGKDLSLSRYRFSAGIDTQDPFANLESIYSDYGCE</sequence>
<reference evidence="2" key="2">
    <citation type="journal article" date="2021" name="Microbiome">
        <title>Successional dynamics and alternative stable states in a saline activated sludge microbial community over 9 years.</title>
        <authorList>
            <person name="Wang Y."/>
            <person name="Ye J."/>
            <person name="Ju F."/>
            <person name="Liu L."/>
            <person name="Boyd J.A."/>
            <person name="Deng Y."/>
            <person name="Parks D.H."/>
            <person name="Jiang X."/>
            <person name="Yin X."/>
            <person name="Woodcroft B.J."/>
            <person name="Tyson G.W."/>
            <person name="Hugenholtz P."/>
            <person name="Polz M.F."/>
            <person name="Zhang T."/>
        </authorList>
    </citation>
    <scope>NUCLEOTIDE SEQUENCE</scope>
    <source>
        <strain evidence="2">HKST-UBA16</strain>
    </source>
</reference>
<gene>
    <name evidence="2" type="ORF">KC622_00030</name>
</gene>
<evidence type="ECO:0000313" key="2">
    <source>
        <dbReference type="EMBL" id="MCA9374701.1"/>
    </source>
</evidence>
<organism evidence="2 3">
    <name type="scientific">Candidatus Dojkabacteria bacterium</name>
    <dbReference type="NCBI Taxonomy" id="2099670"/>
    <lineage>
        <taxon>Bacteria</taxon>
        <taxon>Candidatus Dojkabacteria</taxon>
    </lineage>
</organism>
<name>A0A955KW90_9BACT</name>
<keyword evidence="1" id="KW-0472">Membrane</keyword>
<keyword evidence="1" id="KW-1133">Transmembrane helix</keyword>
<feature type="transmembrane region" description="Helical" evidence="1">
    <location>
        <begin position="363"/>
        <end position="382"/>
    </location>
</feature>
<feature type="transmembrane region" description="Helical" evidence="1">
    <location>
        <begin position="283"/>
        <end position="304"/>
    </location>
</feature>
<feature type="transmembrane region" description="Helical" evidence="1">
    <location>
        <begin position="83"/>
        <end position="101"/>
    </location>
</feature>
<dbReference type="InterPro" id="IPR025291">
    <property type="entry name" value="DUF4153"/>
</dbReference>
<proteinExistence type="predicted"/>
<feature type="transmembrane region" description="Helical" evidence="1">
    <location>
        <begin position="52"/>
        <end position="71"/>
    </location>
</feature>